<dbReference type="AlphaFoldDB" id="A0A9P0B859"/>
<dbReference type="Gene3D" id="3.40.50.150">
    <property type="entry name" value="Vaccinia Virus protein VP39"/>
    <property type="match status" value="1"/>
</dbReference>
<evidence type="ECO:0000256" key="6">
    <source>
        <dbReference type="RuleBase" id="RU367087"/>
    </source>
</evidence>
<dbReference type="Proteomes" id="UP001154078">
    <property type="component" value="Chromosome 5"/>
</dbReference>
<keyword evidence="4 5" id="KW-0949">S-adenosyl-L-methionine</keyword>
<dbReference type="GO" id="GO:0032259">
    <property type="term" value="P:methylation"/>
    <property type="evidence" value="ECO:0007669"/>
    <property type="project" value="UniProtKB-KW"/>
</dbReference>
<dbReference type="InterPro" id="IPR024160">
    <property type="entry name" value="BIN3_SAM-bd_dom"/>
</dbReference>
<dbReference type="PROSITE" id="PS51515">
    <property type="entry name" value="BIN3_SAM"/>
    <property type="match status" value="1"/>
</dbReference>
<comment type="similarity">
    <text evidence="1 6">Belongs to the methyltransferase superfamily.</text>
</comment>
<dbReference type="EC" id="2.1.1.-" evidence="6"/>
<dbReference type="GO" id="GO:0008173">
    <property type="term" value="F:RNA methyltransferase activity"/>
    <property type="evidence" value="ECO:0007669"/>
    <property type="project" value="UniProtKB-UniRule"/>
</dbReference>
<sequence length="238" mass="28065">MKNSENPDDLQFKNENPGSVKFGNFINYYKFHPPEQRTEHLPLDLWYSEKNCKQVLLDVGCNAGNLTKSIYDVFNESLSTNTDILGIDIDPELIKRAKESYECNNIQFKTMNIMEESSDLKDFLDKHSIDQFTTTFCFSVTMWIHLNYGDDGLKKFLWNLSKLSKILVIEPQPYKCYKEAVKRLKSSKEEFSFFKDLKIRQTVEEVIEKYLLNHCHMTKIYESERISWGRKLLCFKSS</sequence>
<evidence type="ECO:0000256" key="3">
    <source>
        <dbReference type="ARBA" id="ARBA00022679"/>
    </source>
</evidence>
<feature type="domain" description="Bin3-type SAM" evidence="7">
    <location>
        <begin position="1"/>
        <end position="238"/>
    </location>
</feature>
<organism evidence="8 9">
    <name type="scientific">Brassicogethes aeneus</name>
    <name type="common">Rape pollen beetle</name>
    <name type="synonym">Meligethes aeneus</name>
    <dbReference type="NCBI Taxonomy" id="1431903"/>
    <lineage>
        <taxon>Eukaryota</taxon>
        <taxon>Metazoa</taxon>
        <taxon>Ecdysozoa</taxon>
        <taxon>Arthropoda</taxon>
        <taxon>Hexapoda</taxon>
        <taxon>Insecta</taxon>
        <taxon>Pterygota</taxon>
        <taxon>Neoptera</taxon>
        <taxon>Endopterygota</taxon>
        <taxon>Coleoptera</taxon>
        <taxon>Polyphaga</taxon>
        <taxon>Cucujiformia</taxon>
        <taxon>Nitidulidae</taxon>
        <taxon>Meligethinae</taxon>
        <taxon>Brassicogethes</taxon>
    </lineage>
</organism>
<evidence type="ECO:0000256" key="2">
    <source>
        <dbReference type="ARBA" id="ARBA00022603"/>
    </source>
</evidence>
<evidence type="ECO:0000313" key="9">
    <source>
        <dbReference type="Proteomes" id="UP001154078"/>
    </source>
</evidence>
<dbReference type="InterPro" id="IPR010675">
    <property type="entry name" value="Bin3_C"/>
</dbReference>
<name>A0A9P0B859_BRAAE</name>
<dbReference type="InterPro" id="IPR029063">
    <property type="entry name" value="SAM-dependent_MTases_sf"/>
</dbReference>
<proteinExistence type="inferred from homology"/>
<dbReference type="SUPFAM" id="SSF53335">
    <property type="entry name" value="S-adenosyl-L-methionine-dependent methyltransferases"/>
    <property type="match status" value="1"/>
</dbReference>
<dbReference type="GO" id="GO:0008171">
    <property type="term" value="F:O-methyltransferase activity"/>
    <property type="evidence" value="ECO:0007669"/>
    <property type="project" value="UniProtKB-UniRule"/>
</dbReference>
<keyword evidence="9" id="KW-1185">Reference proteome</keyword>
<dbReference type="PANTHER" id="PTHR12315:SF1">
    <property type="entry name" value="RNA 5'-MONOPHOSPHATE METHYLTRANSFERASE"/>
    <property type="match status" value="1"/>
</dbReference>
<dbReference type="Pfam" id="PF13679">
    <property type="entry name" value="Methyltransf_32"/>
    <property type="match status" value="1"/>
</dbReference>
<dbReference type="PANTHER" id="PTHR12315">
    <property type="entry name" value="BICOID-INTERACTING PROTEIN RELATED"/>
    <property type="match status" value="1"/>
</dbReference>
<dbReference type="GO" id="GO:2000632">
    <property type="term" value="P:negative regulation of pre-miRNA processing"/>
    <property type="evidence" value="ECO:0007669"/>
    <property type="project" value="TreeGrafter"/>
</dbReference>
<protein>
    <recommendedName>
        <fullName evidence="6">RNA methyltransferase</fullName>
        <ecNumber evidence="6">2.1.1.-</ecNumber>
    </recommendedName>
</protein>
<evidence type="ECO:0000256" key="1">
    <source>
        <dbReference type="ARBA" id="ARBA00008361"/>
    </source>
</evidence>
<dbReference type="OrthoDB" id="273070at2759"/>
<evidence type="ECO:0000256" key="5">
    <source>
        <dbReference type="PROSITE-ProRule" id="PRU00848"/>
    </source>
</evidence>
<dbReference type="Pfam" id="PF06859">
    <property type="entry name" value="Bin3"/>
    <property type="match status" value="1"/>
</dbReference>
<dbReference type="InterPro" id="IPR025714">
    <property type="entry name" value="Methyltranfer_dom"/>
</dbReference>
<reference evidence="8" key="1">
    <citation type="submission" date="2021-12" db="EMBL/GenBank/DDBJ databases">
        <authorList>
            <person name="King R."/>
        </authorList>
    </citation>
    <scope>NUCLEOTIDE SEQUENCE</scope>
</reference>
<dbReference type="InterPro" id="IPR039772">
    <property type="entry name" value="Bin3-like"/>
</dbReference>
<evidence type="ECO:0000313" key="8">
    <source>
        <dbReference type="EMBL" id="CAH0557136.1"/>
    </source>
</evidence>
<dbReference type="CDD" id="cd02440">
    <property type="entry name" value="AdoMet_MTases"/>
    <property type="match status" value="1"/>
</dbReference>
<dbReference type="EMBL" id="OV121136">
    <property type="protein sequence ID" value="CAH0557136.1"/>
    <property type="molecule type" value="Genomic_DNA"/>
</dbReference>
<dbReference type="GO" id="GO:0005737">
    <property type="term" value="C:cytoplasm"/>
    <property type="evidence" value="ECO:0007669"/>
    <property type="project" value="TreeGrafter"/>
</dbReference>
<keyword evidence="2 6" id="KW-0489">Methyltransferase</keyword>
<gene>
    <name evidence="8" type="ORF">MELIAE_LOCUS7922</name>
</gene>
<accession>A0A9P0B859</accession>
<evidence type="ECO:0000256" key="4">
    <source>
        <dbReference type="ARBA" id="ARBA00022691"/>
    </source>
</evidence>
<evidence type="ECO:0000259" key="7">
    <source>
        <dbReference type="PROSITE" id="PS51515"/>
    </source>
</evidence>
<keyword evidence="3 6" id="KW-0808">Transferase</keyword>